<dbReference type="SUPFAM" id="SSF53167">
    <property type="entry name" value="Purine and uridine phosphorylases"/>
    <property type="match status" value="1"/>
</dbReference>
<dbReference type="Pfam" id="PF01048">
    <property type="entry name" value="PNP_UDP_1"/>
    <property type="match status" value="1"/>
</dbReference>
<reference evidence="4" key="1">
    <citation type="submission" date="2015-09" db="EMBL/GenBank/DDBJ databases">
        <authorList>
            <consortium name="Pathogen Informatics"/>
        </authorList>
    </citation>
    <scope>NUCLEOTIDE SEQUENCE [LARGE SCALE GENOMIC DNA]</scope>
    <source>
        <strain evidence="4">Lake Konstanz</strain>
    </source>
</reference>
<dbReference type="InterPro" id="IPR000845">
    <property type="entry name" value="Nucleoside_phosphorylase_d"/>
</dbReference>
<dbReference type="GO" id="GO:0006218">
    <property type="term" value="P:uridine catabolic process"/>
    <property type="evidence" value="ECO:0007669"/>
    <property type="project" value="TreeGrafter"/>
</dbReference>
<dbReference type="OrthoDB" id="416752at2759"/>
<dbReference type="GO" id="GO:0005829">
    <property type="term" value="C:cytosol"/>
    <property type="evidence" value="ECO:0007669"/>
    <property type="project" value="TreeGrafter"/>
</dbReference>
<dbReference type="PANTHER" id="PTHR43691:SF15">
    <property type="entry name" value="PHOSPHORYLASE, PUTATIVE-RELATED"/>
    <property type="match status" value="1"/>
</dbReference>
<dbReference type="EMBL" id="CYKH01001873">
    <property type="protein sequence ID" value="CUG90896.1"/>
    <property type="molecule type" value="Genomic_DNA"/>
</dbReference>
<feature type="domain" description="Nucleoside phosphorylase" evidence="2">
    <location>
        <begin position="111"/>
        <end position="392"/>
    </location>
</feature>
<dbReference type="PANTHER" id="PTHR43691">
    <property type="entry name" value="URIDINE PHOSPHORYLASE"/>
    <property type="match status" value="1"/>
</dbReference>
<evidence type="ECO:0000259" key="2">
    <source>
        <dbReference type="Pfam" id="PF01048"/>
    </source>
</evidence>
<evidence type="ECO:0000256" key="1">
    <source>
        <dbReference type="SAM" id="MobiDB-lite"/>
    </source>
</evidence>
<organism evidence="3 4">
    <name type="scientific">Bodo saltans</name>
    <name type="common">Flagellated protozoan</name>
    <dbReference type="NCBI Taxonomy" id="75058"/>
    <lineage>
        <taxon>Eukaryota</taxon>
        <taxon>Discoba</taxon>
        <taxon>Euglenozoa</taxon>
        <taxon>Kinetoplastea</taxon>
        <taxon>Metakinetoplastina</taxon>
        <taxon>Eubodonida</taxon>
        <taxon>Bodonidae</taxon>
        <taxon>Bodo</taxon>
    </lineage>
</organism>
<accession>A0A0S4JKY9</accession>
<dbReference type="InterPro" id="IPR035994">
    <property type="entry name" value="Nucleoside_phosphorylase_sf"/>
</dbReference>
<feature type="compositionally biased region" description="Low complexity" evidence="1">
    <location>
        <begin position="9"/>
        <end position="22"/>
    </location>
</feature>
<proteinExistence type="predicted"/>
<name>A0A0S4JKY9_BODSA</name>
<dbReference type="VEuPathDB" id="TriTrypDB:BSAL_29165"/>
<feature type="region of interest" description="Disordered" evidence="1">
    <location>
        <begin position="41"/>
        <end position="72"/>
    </location>
</feature>
<gene>
    <name evidence="3" type="ORF">BSAL_29165</name>
</gene>
<feature type="region of interest" description="Disordered" evidence="1">
    <location>
        <begin position="1"/>
        <end position="22"/>
    </location>
</feature>
<dbReference type="OMA" id="CGGLQPY"/>
<evidence type="ECO:0000313" key="4">
    <source>
        <dbReference type="Proteomes" id="UP000051952"/>
    </source>
</evidence>
<dbReference type="AlphaFoldDB" id="A0A0S4JKY9"/>
<sequence>MPPQKRPRSSSPASPKAKTALSSPAAAVAAAAAARASSALGAASPKKFGSPVQKALSSPVAPPALSSPQKGGKKAAAPAVAAGSCDPDLPMTPDGVIYHLACKSSQLADKIVLVGDPGRVEVVAAQFDKNSITFRGSHREINIITGKYKGTPVSCLSTGMGTDNVEIVINEIHALKEYNITTHTWLSNKERKPGAVHLIRIGTCGSPRDDVSVGTLAVSNHAIGMDNTCRYYQEPEANKAASVKALAKAANATQLGSVGVYATKAHQDVVDAIVNSVEAHNKSKKAAADKQAYVVGTTASGSGFYGCQGRAVGQFRGRLTVPDLVDELGSIRFPVGSGKNAQVEKVVNIEMENSALCYLSNALGYKAGTVCAIIARRAGALREFATPEVAKRTLANAIVIALDALVTVPAS</sequence>
<keyword evidence="4" id="KW-1185">Reference proteome</keyword>
<protein>
    <submittedName>
        <fullName evidence="3">Nucleoside phosphorylase, putative</fullName>
    </submittedName>
</protein>
<dbReference type="CDD" id="cd00436">
    <property type="entry name" value="UP_TbUP-like"/>
    <property type="match status" value="1"/>
</dbReference>
<dbReference type="Proteomes" id="UP000051952">
    <property type="component" value="Unassembled WGS sequence"/>
</dbReference>
<dbReference type="GO" id="GO:0004850">
    <property type="term" value="F:uridine phosphorylase activity"/>
    <property type="evidence" value="ECO:0007669"/>
    <property type="project" value="TreeGrafter"/>
</dbReference>
<dbReference type="Gene3D" id="3.40.50.1580">
    <property type="entry name" value="Nucleoside phosphorylase domain"/>
    <property type="match status" value="1"/>
</dbReference>
<feature type="compositionally biased region" description="Low complexity" evidence="1">
    <location>
        <begin position="55"/>
        <end position="72"/>
    </location>
</feature>
<dbReference type="FunFam" id="3.40.50.1580:FF:000016">
    <property type="entry name" value="Nucleoside phosphorylase, putative"/>
    <property type="match status" value="1"/>
</dbReference>
<evidence type="ECO:0000313" key="3">
    <source>
        <dbReference type="EMBL" id="CUG90896.1"/>
    </source>
</evidence>